<accession>A0A6G1VNU3</accession>
<reference evidence="2 3" key="1">
    <citation type="submission" date="2019-09" db="EMBL/GenBank/DDBJ databases">
        <title>Distinct polysaccharide growth profiles of human intestinal Prevotella copri isolates.</title>
        <authorList>
            <person name="Fehlner-Peach H."/>
            <person name="Magnabosco C."/>
            <person name="Raghavan V."/>
            <person name="Scher J.U."/>
            <person name="Tett A."/>
            <person name="Cox L.M."/>
            <person name="Gottsegen C."/>
            <person name="Watters A."/>
            <person name="Wiltshire- Gordon J.D."/>
            <person name="Segata N."/>
            <person name="Bonneau R."/>
            <person name="Littman D.R."/>
        </authorList>
    </citation>
    <scope>NUCLEOTIDE SEQUENCE [LARGE SCALE GENOMIC DNA]</scope>
    <source>
        <strain evidence="3">iAA917</strain>
    </source>
</reference>
<dbReference type="InterPro" id="IPR029492">
    <property type="entry name" value="DUF4435"/>
</dbReference>
<dbReference type="Pfam" id="PF14491">
    <property type="entry name" value="DUF4435"/>
    <property type="match status" value="1"/>
</dbReference>
<dbReference type="EMBL" id="VZAH01000119">
    <property type="protein sequence ID" value="MQP15236.1"/>
    <property type="molecule type" value="Genomic_DNA"/>
</dbReference>
<dbReference type="Proteomes" id="UP000477980">
    <property type="component" value="Unassembled WGS sequence"/>
</dbReference>
<protein>
    <submittedName>
        <fullName evidence="2">DUF4435 domain-containing protein</fullName>
    </submittedName>
</protein>
<dbReference type="AlphaFoldDB" id="A0A6G1VNU3"/>
<organism evidence="2 3">
    <name type="scientific">Segatella copri</name>
    <dbReference type="NCBI Taxonomy" id="165179"/>
    <lineage>
        <taxon>Bacteria</taxon>
        <taxon>Pseudomonadati</taxon>
        <taxon>Bacteroidota</taxon>
        <taxon>Bacteroidia</taxon>
        <taxon>Bacteroidales</taxon>
        <taxon>Prevotellaceae</taxon>
        <taxon>Segatella</taxon>
    </lineage>
</organism>
<proteinExistence type="predicted"/>
<name>A0A6G1VNU3_9BACT</name>
<gene>
    <name evidence="2" type="ORF">F7D25_12635</name>
</gene>
<dbReference type="OrthoDB" id="1091676at2"/>
<comment type="caution">
    <text evidence="2">The sequence shown here is derived from an EMBL/GenBank/DDBJ whole genome shotgun (WGS) entry which is preliminary data.</text>
</comment>
<evidence type="ECO:0000313" key="2">
    <source>
        <dbReference type="EMBL" id="MQP15236.1"/>
    </source>
</evidence>
<dbReference type="RefSeq" id="WP_153089581.1">
    <property type="nucleotide sequence ID" value="NZ_VZAH01000119.1"/>
</dbReference>
<sequence length="334" mass="39587">MAKRLTDNINSLYFEAANKMTSKKARRKIVAYVESYDDVFFWRSVLGKFEDETRYFEILLPTRNNHLDRGKKAAISNMLKGVGKDMIACVDADYDFLRQGTTEASQLMLENPYIFHTYAYAIENFQCYSKGLHETCVMVTLNDTHIFDFERFMEAYSRTIWPLFVWHLLFYIRHRKMSMHFDMAEFDKVIVLPSVRIQDPQQAINYLAKKVRAKLFQLERRFKTFKDELPDMIQYLNNLGVNEHNTYLYIQGHHLFDLVVCPLVQTVCDTLRNVRENEIRDRAVHSEQARTEMACYENSLGKVKMMMKKNTFYQFSPEFQKIQADVAKYLEQSS</sequence>
<evidence type="ECO:0000313" key="3">
    <source>
        <dbReference type="Proteomes" id="UP000477980"/>
    </source>
</evidence>
<feature type="domain" description="DUF4435" evidence="1">
    <location>
        <begin position="27"/>
        <end position="273"/>
    </location>
</feature>
<evidence type="ECO:0000259" key="1">
    <source>
        <dbReference type="Pfam" id="PF14491"/>
    </source>
</evidence>